<name>A0AAW3ZU72_9GAMM</name>
<dbReference type="Proteomes" id="UP000613768">
    <property type="component" value="Unassembled WGS sequence"/>
</dbReference>
<dbReference type="AlphaFoldDB" id="A0AAW3ZU72"/>
<sequence length="804" mass="89037">MSEAQRATSPGASALAALPEAEVIVAQVDAVLGDDLYWFPLRHHSPTAAHVLAQVIAQRRPKLLFLEGPAGMEALLPTVCEQDSRPPIALYSSFRDDDYQLAAADLEQAEPLQLASWYPLLSYSPEYVAIKAAASIGAELVLIDLPHYAQFRLNGEAEAEAVDDEAAIERALEHSRFYQGLARAGGFRRWNEAWDTLFEHGALDVDVEDYRRSLALFCAAARATYHDDEAAVTRARERFMWRRIQAQLQERGIDPGQAMVVCGGFHLFLDRHDSDPLPEIPLGTVHQALVPYSYLRFAEQAGYGAGNRAPRFYHTLYESIRRGAPQTAITTHSIEILQAARRRGERLASADAIAVEHHCHLLAQLRGRQQPTLDDLDDALITCCVKGDPDTDGARLRKIMLETHIGNRVGRVSARAGRLPLVSDYYRQLDRLELASLVEHEQVSLLNLDLRQPLDRARSAFLHRLRQIGVGLGELRNERDVLGNSIFKERWRLSWNVKLEAALIERSLDGDTVVAAALTSLTRVLSAVDHDAARSCRLLYEALAMDLPDIIARAAMTCSEAVDNDSRFVALADALATLRVLERSLHSQALREGQLAELLLRTWDRACFALPEVHAAPREQHAAIIDALKGLAELALARDDLDPDLFAASVHSAADMTPVAELRGAFLAILVEIRRLEFQLMADELAAFADTSEERQLLAGDFLHGVLSVSTTALLLGADALVRAIDHILLAVRGEVFLAMLPRLRAAVELLHARHRDALCEAVARQLGLKEHRLDRPLRSSAAAQALIVELDREAAEIMAEWEL</sequence>
<reference evidence="1 2" key="1">
    <citation type="submission" date="2020-09" db="EMBL/GenBank/DDBJ databases">
        <title>Pseudoxanthomonas sp. CAU 1598 isolated from sand of Yaerae Beach.</title>
        <authorList>
            <person name="Kim W."/>
        </authorList>
    </citation>
    <scope>NUCLEOTIDE SEQUENCE [LARGE SCALE GENOMIC DNA]</scope>
    <source>
        <strain evidence="1 2">CAU 1598</strain>
    </source>
</reference>
<organism evidence="1 2">
    <name type="scientific">Pseudomarimonas arenosa</name>
    <dbReference type="NCBI Taxonomy" id="2774145"/>
    <lineage>
        <taxon>Bacteria</taxon>
        <taxon>Pseudomonadati</taxon>
        <taxon>Pseudomonadota</taxon>
        <taxon>Gammaproteobacteria</taxon>
        <taxon>Lysobacterales</taxon>
        <taxon>Lysobacteraceae</taxon>
        <taxon>Pseudomarimonas</taxon>
    </lineage>
</organism>
<evidence type="ECO:0000313" key="2">
    <source>
        <dbReference type="Proteomes" id="UP000613768"/>
    </source>
</evidence>
<proteinExistence type="predicted"/>
<protein>
    <submittedName>
        <fullName evidence="1">Uncharacterized protein</fullName>
    </submittedName>
</protein>
<gene>
    <name evidence="1" type="ORF">IFO71_19880</name>
</gene>
<keyword evidence="2" id="KW-1185">Reference proteome</keyword>
<evidence type="ECO:0000313" key="1">
    <source>
        <dbReference type="EMBL" id="MBD8528014.1"/>
    </source>
</evidence>
<comment type="caution">
    <text evidence="1">The sequence shown here is derived from an EMBL/GenBank/DDBJ whole genome shotgun (WGS) entry which is preliminary data.</text>
</comment>
<accession>A0AAW3ZU72</accession>
<dbReference type="Pfam" id="PF18934">
    <property type="entry name" value="DUF5682"/>
    <property type="match status" value="1"/>
</dbReference>
<dbReference type="RefSeq" id="WP_192031434.1">
    <property type="nucleotide sequence ID" value="NZ_JACYTR010000076.1"/>
</dbReference>
<dbReference type="InterPro" id="IPR043737">
    <property type="entry name" value="DUF5682"/>
</dbReference>
<dbReference type="EMBL" id="JACYTR010000076">
    <property type="protein sequence ID" value="MBD8528014.1"/>
    <property type="molecule type" value="Genomic_DNA"/>
</dbReference>